<dbReference type="InterPro" id="IPR018584">
    <property type="entry name" value="GT87"/>
</dbReference>
<proteinExistence type="inferred from homology"/>
<feature type="region of interest" description="Disordered" evidence="8">
    <location>
        <begin position="404"/>
        <end position="471"/>
    </location>
</feature>
<evidence type="ECO:0000256" key="2">
    <source>
        <dbReference type="ARBA" id="ARBA00022475"/>
    </source>
</evidence>
<evidence type="ECO:0000256" key="4">
    <source>
        <dbReference type="ARBA" id="ARBA00022692"/>
    </source>
</evidence>
<comment type="caution">
    <text evidence="10">The sequence shown here is derived from an EMBL/GenBank/DDBJ whole genome shotgun (WGS) entry which is preliminary data.</text>
</comment>
<keyword evidence="2" id="KW-1003">Cell membrane</keyword>
<gene>
    <name evidence="10" type="ORF">V5S96_09025</name>
</gene>
<feature type="transmembrane region" description="Helical" evidence="9">
    <location>
        <begin position="275"/>
        <end position="296"/>
    </location>
</feature>
<protein>
    <submittedName>
        <fullName evidence="10">Glycosyltransferase family 87 protein</fullName>
        <ecNumber evidence="10">2.4.-.-</ecNumber>
    </submittedName>
</protein>
<evidence type="ECO:0000313" key="10">
    <source>
        <dbReference type="EMBL" id="MEJ4100497.1"/>
    </source>
</evidence>
<evidence type="ECO:0000256" key="9">
    <source>
        <dbReference type="SAM" id="Phobius"/>
    </source>
</evidence>
<keyword evidence="5 9" id="KW-1133">Transmembrane helix</keyword>
<dbReference type="EMBL" id="JBAHVJ010000008">
    <property type="protein sequence ID" value="MEJ4100497.1"/>
    <property type="molecule type" value="Genomic_DNA"/>
</dbReference>
<keyword evidence="3 10" id="KW-0808">Transferase</keyword>
<feature type="transmembrane region" description="Helical" evidence="9">
    <location>
        <begin position="303"/>
        <end position="324"/>
    </location>
</feature>
<evidence type="ECO:0000313" key="11">
    <source>
        <dbReference type="Proteomes" id="UP001359781"/>
    </source>
</evidence>
<keyword evidence="4 9" id="KW-0812">Transmembrane</keyword>
<keyword evidence="11" id="KW-1185">Reference proteome</keyword>
<evidence type="ECO:0000256" key="7">
    <source>
        <dbReference type="ARBA" id="ARBA00024033"/>
    </source>
</evidence>
<dbReference type="RefSeq" id="WP_337890607.1">
    <property type="nucleotide sequence ID" value="NZ_JBAHVI010000008.1"/>
</dbReference>
<feature type="transmembrane region" description="Helical" evidence="9">
    <location>
        <begin position="374"/>
        <end position="400"/>
    </location>
</feature>
<evidence type="ECO:0000256" key="8">
    <source>
        <dbReference type="SAM" id="MobiDB-lite"/>
    </source>
</evidence>
<feature type="compositionally biased region" description="Basic residues" evidence="8">
    <location>
        <begin position="421"/>
        <end position="436"/>
    </location>
</feature>
<keyword evidence="10" id="KW-0328">Glycosyltransferase</keyword>
<comment type="subcellular location">
    <subcellularLocation>
        <location evidence="1">Cell membrane</location>
        <topology evidence="1">Multi-pass membrane protein</topology>
    </subcellularLocation>
</comment>
<evidence type="ECO:0000256" key="1">
    <source>
        <dbReference type="ARBA" id="ARBA00004651"/>
    </source>
</evidence>
<feature type="compositionally biased region" description="Basic and acidic residues" evidence="8">
    <location>
        <begin position="458"/>
        <end position="471"/>
    </location>
</feature>
<feature type="compositionally biased region" description="Low complexity" evidence="8">
    <location>
        <begin position="409"/>
        <end position="420"/>
    </location>
</feature>
<feature type="transmembrane region" description="Helical" evidence="9">
    <location>
        <begin position="111"/>
        <end position="132"/>
    </location>
</feature>
<name>A0ABU8P0E7_9CORY</name>
<accession>A0ABU8P0E7</accession>
<dbReference type="EC" id="2.4.-.-" evidence="10"/>
<organism evidence="10 11">
    <name type="scientific">Corynebacterium mastitidis</name>
    <dbReference type="NCBI Taxonomy" id="161890"/>
    <lineage>
        <taxon>Bacteria</taxon>
        <taxon>Bacillati</taxon>
        <taxon>Actinomycetota</taxon>
        <taxon>Actinomycetes</taxon>
        <taxon>Mycobacteriales</taxon>
        <taxon>Corynebacteriaceae</taxon>
        <taxon>Corynebacterium</taxon>
    </lineage>
</organism>
<sequence>MIPSLRDRLATTWVSPAALGAHRAHPLGPADRVLGRVLWPLALLSMAHLVAFPAATGAVTDDFGTVYKAVGRFLRGEVVYNEVYSHVDPHYLYNPGATLLLAPLGVPGDLASARMAFIVVNALAIVAGLALLTRLSGHRLRGWLLPASVLAASTTEAVRSTLIFSNINGLLFLALAGFLTLLLSGREWWAGVVLGLAIVVKPFFAPLLLLPLAKAQWRAVASAALLPLALNAAAWPLMNQPGRYFTVVAPYLSEVRDYSNPSLAGQAVYFGMPGFLHGALACYFSVCVLVSVVALLRWRYSDAYLWAVTTSSVLLAGVFLLSSLGQKYYSLLLFPLFFTATQERGVARQPLVWVAAYLCFTPMGFPSPSWHTEYVLTTITATLGWALLLCVVAGSAVGWWRDERRATGPRRPAPGGTRQAPRTRRTRRSAHPRANPHRGNNQRAARVMKNRTIPQTPIKEHNRDGFQAHQR</sequence>
<dbReference type="Pfam" id="PF09594">
    <property type="entry name" value="GT87"/>
    <property type="match status" value="1"/>
</dbReference>
<comment type="similarity">
    <text evidence="7">Belongs to the glycosyltransferase 87 family.</text>
</comment>
<evidence type="ECO:0000256" key="6">
    <source>
        <dbReference type="ARBA" id="ARBA00023136"/>
    </source>
</evidence>
<feature type="transmembrane region" description="Helical" evidence="9">
    <location>
        <begin position="162"/>
        <end position="182"/>
    </location>
</feature>
<feature type="transmembrane region" description="Helical" evidence="9">
    <location>
        <begin position="188"/>
        <end position="210"/>
    </location>
</feature>
<feature type="transmembrane region" description="Helical" evidence="9">
    <location>
        <begin position="37"/>
        <end position="55"/>
    </location>
</feature>
<dbReference type="Proteomes" id="UP001359781">
    <property type="component" value="Unassembled WGS sequence"/>
</dbReference>
<reference evidence="10 11" key="1">
    <citation type="submission" date="2024-02" db="EMBL/GenBank/DDBJ databases">
        <title>Whole genome sequencing and characterization of Corynebacterium isolated from the ocular surface of dry eye disease sufferers.</title>
        <authorList>
            <person name="Naqvi M."/>
        </authorList>
    </citation>
    <scope>NUCLEOTIDE SEQUENCE [LARGE SCALE GENOMIC DNA]</scope>
    <source>
        <strain evidence="10 11">PCRF</strain>
    </source>
</reference>
<evidence type="ECO:0000256" key="5">
    <source>
        <dbReference type="ARBA" id="ARBA00022989"/>
    </source>
</evidence>
<dbReference type="GO" id="GO:0016757">
    <property type="term" value="F:glycosyltransferase activity"/>
    <property type="evidence" value="ECO:0007669"/>
    <property type="project" value="UniProtKB-KW"/>
</dbReference>
<evidence type="ECO:0000256" key="3">
    <source>
        <dbReference type="ARBA" id="ARBA00022679"/>
    </source>
</evidence>
<feature type="transmembrane region" description="Helical" evidence="9">
    <location>
        <begin position="217"/>
        <end position="238"/>
    </location>
</feature>
<keyword evidence="6 9" id="KW-0472">Membrane</keyword>